<keyword evidence="3" id="KW-1185">Reference proteome</keyword>
<organism evidence="2 3">
    <name type="scientific">Streptomyces albiflavescens</name>
    <dbReference type="NCBI Taxonomy" id="1623582"/>
    <lineage>
        <taxon>Bacteria</taxon>
        <taxon>Bacillati</taxon>
        <taxon>Actinomycetota</taxon>
        <taxon>Actinomycetes</taxon>
        <taxon>Kitasatosporales</taxon>
        <taxon>Streptomycetaceae</taxon>
        <taxon>Streptomyces</taxon>
    </lineage>
</organism>
<evidence type="ECO:0000313" key="3">
    <source>
        <dbReference type="Proteomes" id="UP000600365"/>
    </source>
</evidence>
<dbReference type="AlphaFoldDB" id="A0A918D8T2"/>
<sequence length="60" mass="6057">MRRTRILTAVLALAAGLPAGTPPAAAASAPEATTLAPGGLFEPVQAYLDGVLPHRRVPAL</sequence>
<proteinExistence type="predicted"/>
<gene>
    <name evidence="2" type="ORF">GCM10011579_080670</name>
</gene>
<dbReference type="EMBL" id="BMMM01000020">
    <property type="protein sequence ID" value="GGN87648.1"/>
    <property type="molecule type" value="Genomic_DNA"/>
</dbReference>
<accession>A0A918D8T2</accession>
<comment type="caution">
    <text evidence="2">The sequence shown here is derived from an EMBL/GenBank/DDBJ whole genome shotgun (WGS) entry which is preliminary data.</text>
</comment>
<evidence type="ECO:0000313" key="2">
    <source>
        <dbReference type="EMBL" id="GGN87648.1"/>
    </source>
</evidence>
<keyword evidence="1" id="KW-0732">Signal</keyword>
<feature type="chain" id="PRO_5036803014" evidence="1">
    <location>
        <begin position="27"/>
        <end position="60"/>
    </location>
</feature>
<evidence type="ECO:0000256" key="1">
    <source>
        <dbReference type="SAM" id="SignalP"/>
    </source>
</evidence>
<protein>
    <submittedName>
        <fullName evidence="2">Uncharacterized protein</fullName>
    </submittedName>
</protein>
<feature type="signal peptide" evidence="1">
    <location>
        <begin position="1"/>
        <end position="26"/>
    </location>
</feature>
<reference evidence="2 3" key="1">
    <citation type="journal article" date="2014" name="Int. J. Syst. Evol. Microbiol.">
        <title>Complete genome sequence of Corynebacterium casei LMG S-19264T (=DSM 44701T), isolated from a smear-ripened cheese.</title>
        <authorList>
            <consortium name="US DOE Joint Genome Institute (JGI-PGF)"/>
            <person name="Walter F."/>
            <person name="Albersmeier A."/>
            <person name="Kalinowski J."/>
            <person name="Ruckert C."/>
        </authorList>
    </citation>
    <scope>NUCLEOTIDE SEQUENCE [LARGE SCALE GENOMIC DNA]</scope>
    <source>
        <strain evidence="2 3">CGMCC 4.7111</strain>
    </source>
</reference>
<dbReference type="Proteomes" id="UP000600365">
    <property type="component" value="Unassembled WGS sequence"/>
</dbReference>
<dbReference type="RefSeq" id="WP_189191159.1">
    <property type="nucleotide sequence ID" value="NZ_BMMM01000020.1"/>
</dbReference>
<name>A0A918D8T2_9ACTN</name>